<comment type="caution">
    <text evidence="4">The sequence shown here is derived from an EMBL/GenBank/DDBJ whole genome shotgun (WGS) entry which is preliminary data.</text>
</comment>
<dbReference type="InterPro" id="IPR011330">
    <property type="entry name" value="Glyco_hydro/deAcase_b/a-brl"/>
</dbReference>
<feature type="domain" description="NodB homology" evidence="3">
    <location>
        <begin position="80"/>
        <end position="260"/>
    </location>
</feature>
<comment type="subcellular location">
    <subcellularLocation>
        <location evidence="1">Secreted</location>
    </subcellularLocation>
</comment>
<reference evidence="4 5" key="1">
    <citation type="submission" date="2022-10" db="EMBL/GenBank/DDBJ databases">
        <authorList>
            <person name="Xie J."/>
            <person name="Shen N."/>
        </authorList>
    </citation>
    <scope>NUCLEOTIDE SEQUENCE [LARGE SCALE GENOMIC DNA]</scope>
    <source>
        <strain evidence="4 5">DSM 41681</strain>
    </source>
</reference>
<dbReference type="Pfam" id="PF01522">
    <property type="entry name" value="Polysacc_deac_1"/>
    <property type="match status" value="1"/>
</dbReference>
<evidence type="ECO:0000256" key="1">
    <source>
        <dbReference type="ARBA" id="ARBA00004613"/>
    </source>
</evidence>
<dbReference type="EMBL" id="JAOZYB010000023">
    <property type="protein sequence ID" value="MEB3959658.1"/>
    <property type="molecule type" value="Genomic_DNA"/>
</dbReference>
<dbReference type="PANTHER" id="PTHR34216">
    <property type="match status" value="1"/>
</dbReference>
<organism evidence="4 5">
    <name type="scientific">Streptomyces kunmingensis</name>
    <dbReference type="NCBI Taxonomy" id="68225"/>
    <lineage>
        <taxon>Bacteria</taxon>
        <taxon>Bacillati</taxon>
        <taxon>Actinomycetota</taxon>
        <taxon>Actinomycetes</taxon>
        <taxon>Kitasatosporales</taxon>
        <taxon>Streptomycetaceae</taxon>
        <taxon>Streptomyces</taxon>
    </lineage>
</organism>
<dbReference type="InterPro" id="IPR051398">
    <property type="entry name" value="Polysacch_Deacetylase"/>
</dbReference>
<name>A0ABU6C4K3_9ACTN</name>
<accession>A0ABU6C4K3</accession>
<sequence length="260" mass="29068">MSAETALREPPLSRSRDRLPGRSPWVAMYHSVDDCPDDPYNVTVTPDRLRQQLHWLRARGLRGVSVAELLDARSCGAGRGLVALTFDDGYGDFLENALPLLRHYECSATVFVLPGRIGGENGWDAEGPRKPLLSAQGIRTAAAAGIEIGSHGLMHVDLTRVDEEQRRAELRHSKMRIEELIGHEVHGFCYPYGSIDAPTVEAVRGAGYRYGCAISPGPLTSVYALPRVYVGQRDTPWRLELKRRVHRVRRRAWHLAEDAR</sequence>
<keyword evidence="2" id="KW-0732">Signal</keyword>
<protein>
    <submittedName>
        <fullName evidence="4">Polysaccharide deacetylase family protein</fullName>
    </submittedName>
</protein>
<dbReference type="PANTHER" id="PTHR34216:SF3">
    <property type="entry name" value="POLY-BETA-1,6-N-ACETYL-D-GLUCOSAMINE N-DEACETYLASE"/>
    <property type="match status" value="1"/>
</dbReference>
<dbReference type="PROSITE" id="PS51677">
    <property type="entry name" value="NODB"/>
    <property type="match status" value="1"/>
</dbReference>
<evidence type="ECO:0000313" key="4">
    <source>
        <dbReference type="EMBL" id="MEB3959658.1"/>
    </source>
</evidence>
<evidence type="ECO:0000313" key="5">
    <source>
        <dbReference type="Proteomes" id="UP001352223"/>
    </source>
</evidence>
<dbReference type="CDD" id="cd10918">
    <property type="entry name" value="CE4_NodB_like_5s_6s"/>
    <property type="match status" value="1"/>
</dbReference>
<gene>
    <name evidence="4" type="ORF">OKJ48_05255</name>
</gene>
<proteinExistence type="predicted"/>
<dbReference type="SUPFAM" id="SSF88713">
    <property type="entry name" value="Glycoside hydrolase/deacetylase"/>
    <property type="match status" value="1"/>
</dbReference>
<dbReference type="InterPro" id="IPR002509">
    <property type="entry name" value="NODB_dom"/>
</dbReference>
<evidence type="ECO:0000259" key="3">
    <source>
        <dbReference type="PROSITE" id="PS51677"/>
    </source>
</evidence>
<evidence type="ECO:0000256" key="2">
    <source>
        <dbReference type="ARBA" id="ARBA00022729"/>
    </source>
</evidence>
<keyword evidence="5" id="KW-1185">Reference proteome</keyword>
<dbReference type="Proteomes" id="UP001352223">
    <property type="component" value="Unassembled WGS sequence"/>
</dbReference>
<dbReference type="Gene3D" id="3.20.20.370">
    <property type="entry name" value="Glycoside hydrolase/deacetylase"/>
    <property type="match status" value="1"/>
</dbReference>